<feature type="transmembrane region" description="Helical" evidence="8">
    <location>
        <begin position="507"/>
        <end position="532"/>
    </location>
</feature>
<dbReference type="Proteomes" id="UP000199012">
    <property type="component" value="Unassembled WGS sequence"/>
</dbReference>
<feature type="transmembrane region" description="Helical" evidence="8">
    <location>
        <begin position="370"/>
        <end position="394"/>
    </location>
</feature>
<dbReference type="GO" id="GO:0034204">
    <property type="term" value="P:lipid translocation"/>
    <property type="evidence" value="ECO:0007669"/>
    <property type="project" value="TreeGrafter"/>
</dbReference>
<evidence type="ECO:0000256" key="3">
    <source>
        <dbReference type="ARBA" id="ARBA00022692"/>
    </source>
</evidence>
<comment type="subcellular location">
    <subcellularLocation>
        <location evidence="1">Cell membrane</location>
        <topology evidence="1">Multi-pass membrane protein</topology>
    </subcellularLocation>
</comment>
<feature type="transmembrane region" description="Helical" evidence="8">
    <location>
        <begin position="206"/>
        <end position="226"/>
    </location>
</feature>
<accession>A0A1I0ZSE6</accession>
<feature type="transmembrane region" description="Helical" evidence="8">
    <location>
        <begin position="247"/>
        <end position="272"/>
    </location>
</feature>
<evidence type="ECO:0000256" key="5">
    <source>
        <dbReference type="ARBA" id="ARBA00022984"/>
    </source>
</evidence>
<dbReference type="RefSeq" id="WP_090033797.1">
    <property type="nucleotide sequence ID" value="NZ_BONM01000009.1"/>
</dbReference>
<dbReference type="PANTHER" id="PTHR47019:SF1">
    <property type="entry name" value="LIPID II FLIPPASE MURJ"/>
    <property type="match status" value="1"/>
</dbReference>
<dbReference type="AlphaFoldDB" id="A0A1I0ZSE6"/>
<sequence>MNRLLRRAAPGLAGAAALIAAVTVVSRVLGFVRSLAMADGVGAGAIADAYNRANLLPNVLFEVAAGGALAGAVVPLLAGPLRRRDRVEVDAVVRAAVGWTLTVLVPLGLLLAALSGPLATLLTPSGDPGLTALVRTFLLVFAPQVPMYGLAVLLYGVLQAHRRFFWPAFAPVMSSLVVITTYLVYGALSGGVRDDPGALPGGSVEVLAWGTTAGVAAMCLPMLVPVHRLGVRVAPSWRFPAGAGRRFRSLALAGVGALVAQQVAVLVAMGVATARGGDGAFTVWTWTQQLYLLPYAVLVVPLATSSFPRLAERWADEDRAGFAALTARTTAAVLTAAAAGAAAVAAAAPGVAAVFVAVEQGDGRLVGQVVGQGMASTLTVMVPGLVGFAAVFHGSRTLYAAEHGRAAVATTAAGWGAVALATVALGLMLTADGPDALRVLVALGAAHTTGMLVGGVVVLAAVRRVAGPAAVAGLARTTAALVVGGAGGAVAGRWVTDAVPAVAGDGLPTVVAGAVGGALVALVVLVAVLALLDRAALRRLARLGRGADAPVG</sequence>
<feature type="transmembrane region" description="Helical" evidence="8">
    <location>
        <begin position="134"/>
        <end position="157"/>
    </location>
</feature>
<keyword evidence="2" id="KW-1003">Cell membrane</keyword>
<dbReference type="PRINTS" id="PR01806">
    <property type="entry name" value="VIRFACTRMVIN"/>
</dbReference>
<feature type="transmembrane region" description="Helical" evidence="8">
    <location>
        <begin position="474"/>
        <end position="495"/>
    </location>
</feature>
<evidence type="ECO:0000256" key="6">
    <source>
        <dbReference type="ARBA" id="ARBA00022989"/>
    </source>
</evidence>
<proteinExistence type="predicted"/>
<feature type="transmembrane region" description="Helical" evidence="8">
    <location>
        <begin position="406"/>
        <end position="427"/>
    </location>
</feature>
<keyword evidence="7 8" id="KW-0472">Membrane</keyword>
<keyword evidence="4" id="KW-0133">Cell shape</keyword>
<dbReference type="GO" id="GO:0005886">
    <property type="term" value="C:plasma membrane"/>
    <property type="evidence" value="ECO:0007669"/>
    <property type="project" value="UniProtKB-SubCell"/>
</dbReference>
<feature type="transmembrane region" description="Helical" evidence="8">
    <location>
        <begin position="332"/>
        <end position="358"/>
    </location>
</feature>
<evidence type="ECO:0000256" key="2">
    <source>
        <dbReference type="ARBA" id="ARBA00022475"/>
    </source>
</evidence>
<feature type="transmembrane region" description="Helical" evidence="8">
    <location>
        <begin position="292"/>
        <end position="311"/>
    </location>
</feature>
<evidence type="ECO:0000256" key="1">
    <source>
        <dbReference type="ARBA" id="ARBA00004651"/>
    </source>
</evidence>
<name>A0A1I0ZSE6_9CELL</name>
<dbReference type="OrthoDB" id="4350032at2"/>
<feature type="transmembrane region" description="Helical" evidence="8">
    <location>
        <begin position="59"/>
        <end position="79"/>
    </location>
</feature>
<dbReference type="InterPro" id="IPR051050">
    <property type="entry name" value="Lipid_II_flippase_MurJ/MviN"/>
</dbReference>
<dbReference type="GO" id="GO:0008360">
    <property type="term" value="P:regulation of cell shape"/>
    <property type="evidence" value="ECO:0007669"/>
    <property type="project" value="UniProtKB-KW"/>
</dbReference>
<dbReference type="STRING" id="988821.SAMN05421867_112114"/>
<reference evidence="9 10" key="1">
    <citation type="submission" date="2016-10" db="EMBL/GenBank/DDBJ databases">
        <authorList>
            <person name="de Groot N.N."/>
        </authorList>
    </citation>
    <scope>NUCLEOTIDE SEQUENCE [LARGE SCALE GENOMIC DNA]</scope>
    <source>
        <strain evidence="9 10">CGMCC 4.6945</strain>
    </source>
</reference>
<evidence type="ECO:0000256" key="7">
    <source>
        <dbReference type="ARBA" id="ARBA00023136"/>
    </source>
</evidence>
<evidence type="ECO:0000313" key="9">
    <source>
        <dbReference type="EMBL" id="SFB28729.1"/>
    </source>
</evidence>
<feature type="transmembrane region" description="Helical" evidence="8">
    <location>
        <begin position="439"/>
        <end position="462"/>
    </location>
</feature>
<dbReference type="GO" id="GO:0015648">
    <property type="term" value="F:lipid-linked peptidoglycan transporter activity"/>
    <property type="evidence" value="ECO:0007669"/>
    <property type="project" value="TreeGrafter"/>
</dbReference>
<evidence type="ECO:0000256" key="4">
    <source>
        <dbReference type="ARBA" id="ARBA00022960"/>
    </source>
</evidence>
<keyword evidence="10" id="KW-1185">Reference proteome</keyword>
<dbReference type="PANTHER" id="PTHR47019">
    <property type="entry name" value="LIPID II FLIPPASE MURJ"/>
    <property type="match status" value="1"/>
</dbReference>
<dbReference type="InterPro" id="IPR004268">
    <property type="entry name" value="MurJ"/>
</dbReference>
<organism evidence="9 10">
    <name type="scientific">Cellulomonas marina</name>
    <dbReference type="NCBI Taxonomy" id="988821"/>
    <lineage>
        <taxon>Bacteria</taxon>
        <taxon>Bacillati</taxon>
        <taxon>Actinomycetota</taxon>
        <taxon>Actinomycetes</taxon>
        <taxon>Micrococcales</taxon>
        <taxon>Cellulomonadaceae</taxon>
        <taxon>Cellulomonas</taxon>
    </lineage>
</organism>
<dbReference type="EMBL" id="FOKA01000012">
    <property type="protein sequence ID" value="SFB28729.1"/>
    <property type="molecule type" value="Genomic_DNA"/>
</dbReference>
<evidence type="ECO:0000313" key="10">
    <source>
        <dbReference type="Proteomes" id="UP000199012"/>
    </source>
</evidence>
<keyword evidence="6 8" id="KW-1133">Transmembrane helix</keyword>
<dbReference type="GO" id="GO:0009252">
    <property type="term" value="P:peptidoglycan biosynthetic process"/>
    <property type="evidence" value="ECO:0007669"/>
    <property type="project" value="UniProtKB-KW"/>
</dbReference>
<evidence type="ECO:0000256" key="8">
    <source>
        <dbReference type="SAM" id="Phobius"/>
    </source>
</evidence>
<keyword evidence="5" id="KW-0573">Peptidoglycan synthesis</keyword>
<dbReference type="Pfam" id="PF03023">
    <property type="entry name" value="MurJ"/>
    <property type="match status" value="1"/>
</dbReference>
<protein>
    <submittedName>
        <fullName evidence="9">Putative peptidoglycan lipid II flippase</fullName>
    </submittedName>
</protein>
<feature type="transmembrane region" description="Helical" evidence="8">
    <location>
        <begin position="164"/>
        <end position="186"/>
    </location>
</feature>
<gene>
    <name evidence="9" type="ORF">SAMN05421867_112114</name>
</gene>
<feature type="transmembrane region" description="Helical" evidence="8">
    <location>
        <begin position="91"/>
        <end position="114"/>
    </location>
</feature>
<keyword evidence="3 8" id="KW-0812">Transmembrane</keyword>